<gene>
    <name evidence="1" type="ORF">SAMN05660235_01492</name>
</gene>
<organism evidence="1 2">
    <name type="scientific">Sporolituus thermophilus DSM 23256</name>
    <dbReference type="NCBI Taxonomy" id="1123285"/>
    <lineage>
        <taxon>Bacteria</taxon>
        <taxon>Bacillati</taxon>
        <taxon>Bacillota</taxon>
        <taxon>Negativicutes</taxon>
        <taxon>Selenomonadales</taxon>
        <taxon>Sporomusaceae</taxon>
        <taxon>Sporolituus</taxon>
    </lineage>
</organism>
<dbReference type="RefSeq" id="WP_093689573.1">
    <property type="nucleotide sequence ID" value="NZ_FNBU01000009.1"/>
</dbReference>
<evidence type="ECO:0000313" key="1">
    <source>
        <dbReference type="EMBL" id="SDF40659.1"/>
    </source>
</evidence>
<protein>
    <submittedName>
        <fullName evidence="1">Uncharacterized protein</fullName>
    </submittedName>
</protein>
<sequence length="67" mass="7853">MQDDFAEKQLRAIAEECQEFEHVINAMGYGYSLLNVSPDNYVRRCSDCIHWLGGSCGIFRDEIRQWH</sequence>
<keyword evidence="2" id="KW-1185">Reference proteome</keyword>
<proteinExistence type="predicted"/>
<dbReference type="OrthoDB" id="1684524at2"/>
<dbReference type="STRING" id="1123285.SAMN05660235_01492"/>
<name>A0A1G7KVA0_9FIRM</name>
<dbReference type="Proteomes" id="UP000243333">
    <property type="component" value="Unassembled WGS sequence"/>
</dbReference>
<evidence type="ECO:0000313" key="2">
    <source>
        <dbReference type="Proteomes" id="UP000243333"/>
    </source>
</evidence>
<reference evidence="2" key="1">
    <citation type="submission" date="2016-10" db="EMBL/GenBank/DDBJ databases">
        <authorList>
            <person name="Varghese N."/>
            <person name="Submissions S."/>
        </authorList>
    </citation>
    <scope>NUCLEOTIDE SEQUENCE [LARGE SCALE GENOMIC DNA]</scope>
    <source>
        <strain evidence="2">DSM 23256</strain>
    </source>
</reference>
<accession>A0A1G7KVA0</accession>
<dbReference type="EMBL" id="FNBU01000009">
    <property type="protein sequence ID" value="SDF40659.1"/>
    <property type="molecule type" value="Genomic_DNA"/>
</dbReference>
<dbReference type="AlphaFoldDB" id="A0A1G7KVA0"/>